<gene>
    <name evidence="1" type="ORF">DRF67_15945</name>
</gene>
<dbReference type="AlphaFoldDB" id="A0A3D9AVQ5"/>
<evidence type="ECO:0000313" key="1">
    <source>
        <dbReference type="EMBL" id="REC45428.1"/>
    </source>
</evidence>
<name>A0A3D9AVQ5_9FLAO</name>
<sequence>MILLTIVFYISMTKLPLFFSIQCRKWADPVKNTDGTYLKEGETGSIIFGILFRIWLISVSLNNETEAC</sequence>
<evidence type="ECO:0000313" key="2">
    <source>
        <dbReference type="Proteomes" id="UP000256257"/>
    </source>
</evidence>
<reference evidence="1 2" key="1">
    <citation type="submission" date="2018-06" db="EMBL/GenBank/DDBJ databases">
        <title>Novel Chryseobacterium species.</title>
        <authorList>
            <person name="Newman J."/>
            <person name="Hugo C."/>
            <person name="Oosthuizen L."/>
            <person name="Charimba G."/>
        </authorList>
    </citation>
    <scope>NUCLEOTIDE SEQUENCE [LARGE SCALE GENOMIC DNA]</scope>
    <source>
        <strain evidence="1 2">7_F195</strain>
    </source>
</reference>
<comment type="caution">
    <text evidence="1">The sequence shown here is derived from an EMBL/GenBank/DDBJ whole genome shotgun (WGS) entry which is preliminary data.</text>
</comment>
<accession>A0A3D9AVQ5</accession>
<organism evidence="1 2">
    <name type="scientific">Chryseobacterium pennipullorum</name>
    <dbReference type="NCBI Taxonomy" id="2258963"/>
    <lineage>
        <taxon>Bacteria</taxon>
        <taxon>Pseudomonadati</taxon>
        <taxon>Bacteroidota</taxon>
        <taxon>Flavobacteriia</taxon>
        <taxon>Flavobacteriales</taxon>
        <taxon>Weeksellaceae</taxon>
        <taxon>Chryseobacterium group</taxon>
        <taxon>Chryseobacterium</taxon>
    </lineage>
</organism>
<dbReference type="Proteomes" id="UP000256257">
    <property type="component" value="Unassembled WGS sequence"/>
</dbReference>
<keyword evidence="2" id="KW-1185">Reference proteome</keyword>
<proteinExistence type="predicted"/>
<dbReference type="EMBL" id="QNVV01000016">
    <property type="protein sequence ID" value="REC45428.1"/>
    <property type="molecule type" value="Genomic_DNA"/>
</dbReference>
<protein>
    <submittedName>
        <fullName evidence="1">Uncharacterized protein</fullName>
    </submittedName>
</protein>